<evidence type="ECO:0000256" key="1">
    <source>
        <dbReference type="SAM" id="SignalP"/>
    </source>
</evidence>
<feature type="signal peptide" evidence="1">
    <location>
        <begin position="1"/>
        <end position="22"/>
    </location>
</feature>
<keyword evidence="1" id="KW-0732">Signal</keyword>
<organism evidence="2 3">
    <name type="scientific">Colletotrichum chrysophilum</name>
    <dbReference type="NCBI Taxonomy" id="1836956"/>
    <lineage>
        <taxon>Eukaryota</taxon>
        <taxon>Fungi</taxon>
        <taxon>Dikarya</taxon>
        <taxon>Ascomycota</taxon>
        <taxon>Pezizomycotina</taxon>
        <taxon>Sordariomycetes</taxon>
        <taxon>Hypocreomycetidae</taxon>
        <taxon>Glomerellales</taxon>
        <taxon>Glomerellaceae</taxon>
        <taxon>Colletotrichum</taxon>
        <taxon>Colletotrichum gloeosporioides species complex</taxon>
    </lineage>
</organism>
<reference evidence="2" key="1">
    <citation type="submission" date="2023-01" db="EMBL/GenBank/DDBJ databases">
        <title>Colletotrichum chrysophilum M932 genome sequence.</title>
        <authorList>
            <person name="Baroncelli R."/>
        </authorList>
    </citation>
    <scope>NUCLEOTIDE SEQUENCE</scope>
    <source>
        <strain evidence="2">M932</strain>
    </source>
</reference>
<feature type="chain" id="PRO_5042003213" evidence="1">
    <location>
        <begin position="23"/>
        <end position="173"/>
    </location>
</feature>
<name>A0AAD9AD40_9PEZI</name>
<protein>
    <submittedName>
        <fullName evidence="2">Secreted protein</fullName>
    </submittedName>
</protein>
<sequence length="173" mass="18597">MKLSSSLASLAVLCTNDAYVSAGCYTHGEKWANKGDAVYHTGRACRGYDGNKGASKDGSHPERQRISVISTPIRNGNFRSPISTKVLALTLTTMTVPMDSPGRSLAVRVAGSRTTPGGNSEPIQTLEGVKALAVVHSIYLKRTTSCGNMYQLSRMILNITKLVRLRIGLASIW</sequence>
<gene>
    <name evidence="2" type="ORF">CCHR01_11392</name>
</gene>
<keyword evidence="3" id="KW-1185">Reference proteome</keyword>
<dbReference type="AlphaFoldDB" id="A0AAD9AD40"/>
<evidence type="ECO:0000313" key="2">
    <source>
        <dbReference type="EMBL" id="KAK1845963.1"/>
    </source>
</evidence>
<proteinExistence type="predicted"/>
<evidence type="ECO:0000313" key="3">
    <source>
        <dbReference type="Proteomes" id="UP001243330"/>
    </source>
</evidence>
<accession>A0AAD9AD40</accession>
<dbReference type="EMBL" id="JAQOWY010000253">
    <property type="protein sequence ID" value="KAK1845963.1"/>
    <property type="molecule type" value="Genomic_DNA"/>
</dbReference>
<dbReference type="Proteomes" id="UP001243330">
    <property type="component" value="Unassembled WGS sequence"/>
</dbReference>
<comment type="caution">
    <text evidence="2">The sequence shown here is derived from an EMBL/GenBank/DDBJ whole genome shotgun (WGS) entry which is preliminary data.</text>
</comment>